<comment type="caution">
    <text evidence="1">The sequence shown here is derived from an EMBL/GenBank/DDBJ whole genome shotgun (WGS) entry which is preliminary data.</text>
</comment>
<protein>
    <recommendedName>
        <fullName evidence="3">MULE transposase domain-containing protein</fullName>
    </recommendedName>
</protein>
<name>A0ABD3FEV3_9STRA</name>
<gene>
    <name evidence="1" type="ORF">V7S43_011416</name>
</gene>
<reference evidence="1 2" key="1">
    <citation type="submission" date="2024-09" db="EMBL/GenBank/DDBJ databases">
        <title>Genome sequencing and assembly of Phytophthora oleae, isolate VK10A, causative agent of rot of olive drupes.</title>
        <authorList>
            <person name="Conti Taguali S."/>
            <person name="Riolo M."/>
            <person name="La Spada F."/>
            <person name="Cacciola S.O."/>
            <person name="Dionisio G."/>
        </authorList>
    </citation>
    <scope>NUCLEOTIDE SEQUENCE [LARGE SCALE GENOMIC DNA]</scope>
    <source>
        <strain evidence="1 2">VK10A</strain>
    </source>
</reference>
<sequence length="117" mass="13037">MWLTSTLADFGLKHQHFYGSASDAGGDVKFMLCSDLQLRWEWCFAHMAHAATKIVVCAGRKKQQEANPEMAELITKMTQVITSVKLVSTAGDLLLNFVSRRQKEHLHVLSGIPLHAS</sequence>
<dbReference type="Proteomes" id="UP001632037">
    <property type="component" value="Unassembled WGS sequence"/>
</dbReference>
<proteinExistence type="predicted"/>
<accession>A0ABD3FEV3</accession>
<keyword evidence="2" id="KW-1185">Reference proteome</keyword>
<dbReference type="EMBL" id="JBIMZQ010000027">
    <property type="protein sequence ID" value="KAL3663529.1"/>
    <property type="molecule type" value="Genomic_DNA"/>
</dbReference>
<evidence type="ECO:0000313" key="1">
    <source>
        <dbReference type="EMBL" id="KAL3663529.1"/>
    </source>
</evidence>
<organism evidence="1 2">
    <name type="scientific">Phytophthora oleae</name>
    <dbReference type="NCBI Taxonomy" id="2107226"/>
    <lineage>
        <taxon>Eukaryota</taxon>
        <taxon>Sar</taxon>
        <taxon>Stramenopiles</taxon>
        <taxon>Oomycota</taxon>
        <taxon>Peronosporomycetes</taxon>
        <taxon>Peronosporales</taxon>
        <taxon>Peronosporaceae</taxon>
        <taxon>Phytophthora</taxon>
    </lineage>
</organism>
<evidence type="ECO:0008006" key="3">
    <source>
        <dbReference type="Google" id="ProtNLM"/>
    </source>
</evidence>
<evidence type="ECO:0000313" key="2">
    <source>
        <dbReference type="Proteomes" id="UP001632037"/>
    </source>
</evidence>
<dbReference type="AlphaFoldDB" id="A0ABD3FEV3"/>